<feature type="compositionally biased region" description="Basic and acidic residues" evidence="5">
    <location>
        <begin position="72"/>
        <end position="125"/>
    </location>
</feature>
<evidence type="ECO:0000256" key="1">
    <source>
        <dbReference type="ARBA" id="ARBA00007471"/>
    </source>
</evidence>
<dbReference type="EMBL" id="JAOAOG010000122">
    <property type="protein sequence ID" value="KAJ6247850.1"/>
    <property type="molecule type" value="Genomic_DNA"/>
</dbReference>
<feature type="region of interest" description="Disordered" evidence="5">
    <location>
        <begin position="1"/>
        <end position="21"/>
    </location>
</feature>
<dbReference type="SUPFAM" id="SSF52799">
    <property type="entry name" value="(Phosphotyrosine protein) phosphatases II"/>
    <property type="match status" value="1"/>
</dbReference>
<feature type="region of interest" description="Disordered" evidence="5">
    <location>
        <begin position="68"/>
        <end position="125"/>
    </location>
</feature>
<dbReference type="InterPro" id="IPR029021">
    <property type="entry name" value="Prot-tyrosine_phosphatase-like"/>
</dbReference>
<feature type="domain" description="Myotubularin phosphatase" evidence="6">
    <location>
        <begin position="321"/>
        <end position="696"/>
    </location>
</feature>
<dbReference type="InterPro" id="IPR011993">
    <property type="entry name" value="PH-like_dom_sf"/>
</dbReference>
<dbReference type="EC" id="3.1.3.95" evidence="2"/>
<evidence type="ECO:0000256" key="3">
    <source>
        <dbReference type="ARBA" id="ARBA00023098"/>
    </source>
</evidence>
<comment type="similarity">
    <text evidence="1">Belongs to the protein-tyrosine phosphatase family. Non-receptor class myotubularin subfamily.</text>
</comment>
<evidence type="ECO:0000256" key="4">
    <source>
        <dbReference type="SAM" id="Coils"/>
    </source>
</evidence>
<dbReference type="Gene3D" id="2.30.29.30">
    <property type="entry name" value="Pleckstrin-homology domain (PH domain)/Phosphotyrosine-binding domain (PTB)"/>
    <property type="match status" value="1"/>
</dbReference>
<comment type="caution">
    <text evidence="7">The sequence shown here is derived from an EMBL/GenBank/DDBJ whole genome shotgun (WGS) entry which is preliminary data.</text>
</comment>
<dbReference type="Proteomes" id="UP001150062">
    <property type="component" value="Unassembled WGS sequence"/>
</dbReference>
<dbReference type="PANTHER" id="PTHR10807">
    <property type="entry name" value="MYOTUBULARIN-RELATED"/>
    <property type="match status" value="1"/>
</dbReference>
<dbReference type="CDD" id="cd14507">
    <property type="entry name" value="PTP-MTM-like"/>
    <property type="match status" value="1"/>
</dbReference>
<evidence type="ECO:0000256" key="2">
    <source>
        <dbReference type="ARBA" id="ARBA00012903"/>
    </source>
</evidence>
<protein>
    <recommendedName>
        <fullName evidence="2">phosphatidylinositol-3,5-bisphosphate 3-phosphatase</fullName>
        <ecNumber evidence="2">3.1.3.95</ecNumber>
    </recommendedName>
</protein>
<dbReference type="PROSITE" id="PS00383">
    <property type="entry name" value="TYR_PHOSPHATASE_1"/>
    <property type="match status" value="1"/>
</dbReference>
<dbReference type="InterPro" id="IPR004182">
    <property type="entry name" value="GRAM"/>
</dbReference>
<dbReference type="InterPro" id="IPR010569">
    <property type="entry name" value="Myotubularin-like_Pase_dom"/>
</dbReference>
<sequence>MEFSSESDFDSSSSNSDEEAQKVILETLQKLNRSDELSSEIDEDEFDAQLDGIQSITSFKKKVLILTKQNKNKKENTQENEKKQEQKENVNKENEKKQENEKRQEQKENSNTEKEKEKEKEKETKKEIKNLERKDSQIGDWVVVKNEKTRKPTIVLHSKSNNNKYLKGTTQCLTYGKLKIVFLEGEKIEMKSLNVTFGYKLPQNKIKPILGKLYLTNYRLFFVPNEIEIFDNYDTVLNPEITLGTILRIEKFGHQSTGRGNFSYGIEIYSKDFRFYKFYFLKKNHSRRDIYRSLHVKAFPPTIELSFSYLHKTNKQVVDSGWSIYDPEGEFKRQGLPNRNWSLSKINSKHQICSTYPRLLVFPKMLTNKEIIIVSRYRSKGRLPTLTWIHPKTGATITRCSQPRVGITQRSCEEDQKMLNSIFRSNPEGTKLFIMDCRPKKNAMANRAKGAGYEMIVDYPNCDLTFLGIDNIHVMRESLNRIRNLCFQSLVDDKKWLSGLENTGWFSHMEKIIRSSVTIAKLIENDSQSVLVHCSDGWDRTAQICGLSQLFLDPYFRTIEGFEVLIEKDWLSFGHKFHQRIGQANSDYGNSQRSPVFLQWIDCVYQCIIQDPTAYEFNEDFLIFILENLFSLRFGTFLFNNVQERQKRKLSKYTYSLWTHVNQNTKEFTNKNYRKRLTPIYPEYAIRNFIFWDNYYNKHLIPHELKKKNSIRQLDQDFFEIELETYERLRNEEYELIRERERLERELDRYEKRKKQLKKKISLNKAKKNSKK</sequence>
<evidence type="ECO:0000259" key="6">
    <source>
        <dbReference type="PROSITE" id="PS51339"/>
    </source>
</evidence>
<dbReference type="PROSITE" id="PS51339">
    <property type="entry name" value="PPASE_MYOTUBULARIN"/>
    <property type="match status" value="1"/>
</dbReference>
<organism evidence="7 8">
    <name type="scientific">Anaeramoeba flamelloides</name>
    <dbReference type="NCBI Taxonomy" id="1746091"/>
    <lineage>
        <taxon>Eukaryota</taxon>
        <taxon>Metamonada</taxon>
        <taxon>Anaeramoebidae</taxon>
        <taxon>Anaeramoeba</taxon>
    </lineage>
</organism>
<dbReference type="Pfam" id="PF02893">
    <property type="entry name" value="GRAM"/>
    <property type="match status" value="1"/>
</dbReference>
<evidence type="ECO:0000256" key="5">
    <source>
        <dbReference type="SAM" id="MobiDB-lite"/>
    </source>
</evidence>
<keyword evidence="3" id="KW-0443">Lipid metabolism</keyword>
<keyword evidence="8" id="KW-1185">Reference proteome</keyword>
<dbReference type="InterPro" id="IPR030564">
    <property type="entry name" value="Myotubularin"/>
</dbReference>
<evidence type="ECO:0000313" key="7">
    <source>
        <dbReference type="EMBL" id="KAJ6247850.1"/>
    </source>
</evidence>
<name>A0ABQ8YT86_9EUKA</name>
<dbReference type="SUPFAM" id="SSF50729">
    <property type="entry name" value="PH domain-like"/>
    <property type="match status" value="1"/>
</dbReference>
<proteinExistence type="inferred from homology"/>
<accession>A0ABQ8YT86</accession>
<gene>
    <name evidence="7" type="ORF">M0813_18485</name>
</gene>
<keyword evidence="4" id="KW-0175">Coiled coil</keyword>
<dbReference type="PANTHER" id="PTHR10807:SF128">
    <property type="entry name" value="PHOSPHATIDYLINOSITOL-3,5-BISPHOSPHATE 3-PHOSPHATASE"/>
    <property type="match status" value="1"/>
</dbReference>
<evidence type="ECO:0000313" key="8">
    <source>
        <dbReference type="Proteomes" id="UP001150062"/>
    </source>
</evidence>
<dbReference type="InterPro" id="IPR016130">
    <property type="entry name" value="Tyr_Pase_AS"/>
</dbReference>
<feature type="coiled-coil region" evidence="4">
    <location>
        <begin position="726"/>
        <end position="767"/>
    </location>
</feature>
<reference evidence="7" key="1">
    <citation type="submission" date="2022-08" db="EMBL/GenBank/DDBJ databases">
        <title>Novel sulfate-reducing endosymbionts in the free-living metamonad Anaeramoeba.</title>
        <authorList>
            <person name="Jerlstrom-Hultqvist J."/>
            <person name="Cepicka I."/>
            <person name="Gallot-Lavallee L."/>
            <person name="Salas-Leiva D."/>
            <person name="Curtis B.A."/>
            <person name="Zahonova K."/>
            <person name="Pipaliya S."/>
            <person name="Dacks J."/>
            <person name="Roger A.J."/>
        </authorList>
    </citation>
    <scope>NUCLEOTIDE SEQUENCE</scope>
    <source>
        <strain evidence="7">Schooner1</strain>
    </source>
</reference>
<dbReference type="Pfam" id="PF06602">
    <property type="entry name" value="Myotub-related"/>
    <property type="match status" value="1"/>
</dbReference>